<dbReference type="AlphaFoldDB" id="A0A143PSJ4"/>
<comment type="cofactor">
    <cofactor evidence="1">
        <name>pyridoxal 5'-phosphate</name>
        <dbReference type="ChEBI" id="CHEBI:597326"/>
    </cofactor>
</comment>
<name>A0A143PSJ4_LUTPR</name>
<keyword evidence="8" id="KW-1185">Reference proteome</keyword>
<dbReference type="EC" id="2.6.1.76" evidence="7"/>
<sequence>MSTLPQVPHFQTSLPGPNAKAIITRDGIVVSPSYTRGYPFVIARGEGSMVEDVDGNVFLDCAAGIAVNSTGHSHPDVVAAIVDQAGRYLHMSGTDFYYELQVQLAEVLSEIAPMPGPCRSFFGNSGAEANEAAIKLARYHSKRPFLIAFMGSFHGRTLGALSLTASRAVQRKGFGPVTAPGVFHVPYPDVYRAGPGAVEQSLEFLEERTFVHLVAPDEVAAIVVEPIQGEGGYLVPPPEFLQRLRELADRHGILLIVDEVQAGMGRTGRMFATEHSGVQPDIITMAKGIASGLPLGVATARAGLMDWTPGAHASTFGGNPISCAAALTTIRLLREQLVANAADVGGYLLEGLRELQHKHAIIGDVRGKGLMIGIELVQDRITKVRATVERDRVVDAAFARGLLILGAGRNTLRLSPPLVLTRAQACIAIDILDESIAAVAHAAL</sequence>
<dbReference type="InterPro" id="IPR015421">
    <property type="entry name" value="PyrdxlP-dep_Trfase_major"/>
</dbReference>
<evidence type="ECO:0000256" key="5">
    <source>
        <dbReference type="ARBA" id="ARBA00022898"/>
    </source>
</evidence>
<keyword evidence="3 7" id="KW-0032">Aminotransferase</keyword>
<dbReference type="Proteomes" id="UP000076079">
    <property type="component" value="Chromosome"/>
</dbReference>
<dbReference type="Gene3D" id="3.90.1150.10">
    <property type="entry name" value="Aspartate Aminotransferase, domain 1"/>
    <property type="match status" value="1"/>
</dbReference>
<dbReference type="InterPro" id="IPR015424">
    <property type="entry name" value="PyrdxlP-dep_Trfase"/>
</dbReference>
<dbReference type="OrthoDB" id="9807885at2"/>
<dbReference type="NCBIfam" id="NF004426">
    <property type="entry name" value="PRK05769.1"/>
    <property type="match status" value="1"/>
</dbReference>
<accession>A0A143PSJ4</accession>
<dbReference type="FunFam" id="3.40.640.10:FF:000013">
    <property type="entry name" value="4-aminobutyrate aminotransferase"/>
    <property type="match status" value="1"/>
</dbReference>
<dbReference type="Gene3D" id="3.40.640.10">
    <property type="entry name" value="Type I PLP-dependent aspartate aminotransferase-like (Major domain)"/>
    <property type="match status" value="1"/>
</dbReference>
<dbReference type="InterPro" id="IPR015422">
    <property type="entry name" value="PyrdxlP-dep_Trfase_small"/>
</dbReference>
<evidence type="ECO:0000256" key="4">
    <source>
        <dbReference type="ARBA" id="ARBA00022679"/>
    </source>
</evidence>
<dbReference type="GO" id="GO:0030170">
    <property type="term" value="F:pyridoxal phosphate binding"/>
    <property type="evidence" value="ECO:0007669"/>
    <property type="project" value="InterPro"/>
</dbReference>
<dbReference type="PANTHER" id="PTHR11986">
    <property type="entry name" value="AMINOTRANSFERASE CLASS III"/>
    <property type="match status" value="1"/>
</dbReference>
<evidence type="ECO:0000256" key="2">
    <source>
        <dbReference type="ARBA" id="ARBA00008954"/>
    </source>
</evidence>
<dbReference type="InterPro" id="IPR050103">
    <property type="entry name" value="Class-III_PLP-dep_AT"/>
</dbReference>
<dbReference type="InterPro" id="IPR049704">
    <property type="entry name" value="Aminotrans_3_PPA_site"/>
</dbReference>
<dbReference type="PATRIC" id="fig|1813736.3.peg.4613"/>
<dbReference type="KEGG" id="abac:LuPra_04375"/>
<organism evidence="7 8">
    <name type="scientific">Luteitalea pratensis</name>
    <dbReference type="NCBI Taxonomy" id="1855912"/>
    <lineage>
        <taxon>Bacteria</taxon>
        <taxon>Pseudomonadati</taxon>
        <taxon>Acidobacteriota</taxon>
        <taxon>Vicinamibacteria</taxon>
        <taxon>Vicinamibacterales</taxon>
        <taxon>Vicinamibacteraceae</taxon>
        <taxon>Luteitalea</taxon>
    </lineage>
</organism>
<protein>
    <submittedName>
        <fullName evidence="7">Diaminobutyrate--2-oxoglutarate aminotransferase</fullName>
        <ecNumber evidence="7">2.6.1.76</ecNumber>
    </submittedName>
</protein>
<reference evidence="7 8" key="1">
    <citation type="journal article" date="2016" name="Genome Announc.">
        <title>First Complete Genome Sequence of a Subdivision 6 Acidobacterium Strain.</title>
        <authorList>
            <person name="Huang S."/>
            <person name="Vieira S."/>
            <person name="Bunk B."/>
            <person name="Riedel T."/>
            <person name="Sproer C."/>
            <person name="Overmann J."/>
        </authorList>
    </citation>
    <scope>NUCLEOTIDE SEQUENCE [LARGE SCALE GENOMIC DNA]</scope>
    <source>
        <strain evidence="8">DSM 100886 HEG_-6_39</strain>
    </source>
</reference>
<dbReference type="GO" id="GO:0045303">
    <property type="term" value="F:diaminobutyrate-2-oxoglutarate transaminase activity"/>
    <property type="evidence" value="ECO:0007669"/>
    <property type="project" value="UniProtKB-EC"/>
</dbReference>
<dbReference type="Pfam" id="PF00202">
    <property type="entry name" value="Aminotran_3"/>
    <property type="match status" value="1"/>
</dbReference>
<dbReference type="STRING" id="1855912.LuPra_04375"/>
<reference evidence="8" key="2">
    <citation type="submission" date="2016-04" db="EMBL/GenBank/DDBJ databases">
        <title>First Complete Genome Sequence of a Subdivision 6 Acidobacterium.</title>
        <authorList>
            <person name="Huang S."/>
            <person name="Vieira S."/>
            <person name="Bunk B."/>
            <person name="Riedel T."/>
            <person name="Sproeer C."/>
            <person name="Overmann J."/>
        </authorList>
    </citation>
    <scope>NUCLEOTIDE SEQUENCE [LARGE SCALE GENOMIC DNA]</scope>
    <source>
        <strain evidence="8">DSM 100886 HEG_-6_39</strain>
    </source>
</reference>
<dbReference type="PIRSF" id="PIRSF000521">
    <property type="entry name" value="Transaminase_4ab_Lys_Orn"/>
    <property type="match status" value="1"/>
</dbReference>
<dbReference type="GO" id="GO:0042802">
    <property type="term" value="F:identical protein binding"/>
    <property type="evidence" value="ECO:0007669"/>
    <property type="project" value="TreeGrafter"/>
</dbReference>
<evidence type="ECO:0000256" key="3">
    <source>
        <dbReference type="ARBA" id="ARBA00022576"/>
    </source>
</evidence>
<evidence type="ECO:0000313" key="8">
    <source>
        <dbReference type="Proteomes" id="UP000076079"/>
    </source>
</evidence>
<comment type="similarity">
    <text evidence="2 6">Belongs to the class-III pyridoxal-phosphate-dependent aminotransferase family.</text>
</comment>
<evidence type="ECO:0000256" key="6">
    <source>
        <dbReference type="RuleBase" id="RU003560"/>
    </source>
</evidence>
<dbReference type="PANTHER" id="PTHR11986:SF58">
    <property type="entry name" value="LEUCINE_METHIONINE RACEMASE"/>
    <property type="match status" value="1"/>
</dbReference>
<dbReference type="EMBL" id="CP015136">
    <property type="protein sequence ID" value="AMY11128.1"/>
    <property type="molecule type" value="Genomic_DNA"/>
</dbReference>
<proteinExistence type="inferred from homology"/>
<dbReference type="RefSeq" id="WP_110172703.1">
    <property type="nucleotide sequence ID" value="NZ_CP015136.1"/>
</dbReference>
<gene>
    <name evidence="7" type="primary">dat_2</name>
    <name evidence="7" type="ORF">LuPra_04375</name>
</gene>
<dbReference type="CDD" id="cd00610">
    <property type="entry name" value="OAT_like"/>
    <property type="match status" value="1"/>
</dbReference>
<dbReference type="PROSITE" id="PS00600">
    <property type="entry name" value="AA_TRANSFER_CLASS_3"/>
    <property type="match status" value="1"/>
</dbReference>
<keyword evidence="5 6" id="KW-0663">Pyridoxal phosphate</keyword>
<keyword evidence="4 7" id="KW-0808">Transferase</keyword>
<evidence type="ECO:0000313" key="7">
    <source>
        <dbReference type="EMBL" id="AMY11128.1"/>
    </source>
</evidence>
<evidence type="ECO:0000256" key="1">
    <source>
        <dbReference type="ARBA" id="ARBA00001933"/>
    </source>
</evidence>
<dbReference type="SUPFAM" id="SSF53383">
    <property type="entry name" value="PLP-dependent transferases"/>
    <property type="match status" value="1"/>
</dbReference>
<dbReference type="InterPro" id="IPR005814">
    <property type="entry name" value="Aminotrans_3"/>
</dbReference>